<dbReference type="PANTHER" id="PTHR34406:SF1">
    <property type="entry name" value="PROTEIN YCEI"/>
    <property type="match status" value="1"/>
</dbReference>
<evidence type="ECO:0000256" key="1">
    <source>
        <dbReference type="SAM" id="SignalP"/>
    </source>
</evidence>
<evidence type="ECO:0000259" key="2">
    <source>
        <dbReference type="SMART" id="SM00867"/>
    </source>
</evidence>
<sequence length="199" mass="21657">MARDRFFRVVPAAWLAVVLLAPAGASAEPRRFTIDPEHFHLGFAATHIGYADVLGLFLEGGGSFVYDEEARALSDLRVTVEAASVFTNHDKRDGHLRSKDFLAAGAHPEITFVMTGAEPASETAGTVTGDLTLRGQTHPVTLEVVLNKAGTYPYNDNYVLGISARTVIERSRWGMTYAVENGWVADAIPITIEIEAIRE</sequence>
<proteinExistence type="predicted"/>
<evidence type="ECO:0000313" key="3">
    <source>
        <dbReference type="EMBL" id="MDF1587419.1"/>
    </source>
</evidence>
<reference evidence="3 4" key="1">
    <citation type="submission" date="2023-03" db="EMBL/GenBank/DDBJ databases">
        <title>YIM 152171 draft genome.</title>
        <authorList>
            <person name="Yang Z."/>
        </authorList>
    </citation>
    <scope>NUCLEOTIDE SEQUENCE [LARGE SCALE GENOMIC DNA]</scope>
    <source>
        <strain evidence="3 4">YIM 152171</strain>
    </source>
</reference>
<dbReference type="PANTHER" id="PTHR34406">
    <property type="entry name" value="PROTEIN YCEI"/>
    <property type="match status" value="1"/>
</dbReference>
<feature type="domain" description="Lipid/polyisoprenoid-binding YceI-like" evidence="2">
    <location>
        <begin position="31"/>
        <end position="197"/>
    </location>
</feature>
<comment type="caution">
    <text evidence="3">The sequence shown here is derived from an EMBL/GenBank/DDBJ whole genome shotgun (WGS) entry which is preliminary data.</text>
</comment>
<keyword evidence="1" id="KW-0732">Signal</keyword>
<dbReference type="SMART" id="SM00867">
    <property type="entry name" value="YceI"/>
    <property type="match status" value="1"/>
</dbReference>
<accession>A0AAP3XSV9</accession>
<keyword evidence="4" id="KW-1185">Reference proteome</keyword>
<dbReference type="Gene3D" id="2.40.128.110">
    <property type="entry name" value="Lipid/polyisoprenoid-binding, YceI-like"/>
    <property type="match status" value="1"/>
</dbReference>
<gene>
    <name evidence="3" type="ORF">PZ740_13610</name>
</gene>
<dbReference type="EMBL" id="JARGEQ010000127">
    <property type="protein sequence ID" value="MDF1587419.1"/>
    <property type="molecule type" value="Genomic_DNA"/>
</dbReference>
<feature type="chain" id="PRO_5042950806" evidence="1">
    <location>
        <begin position="28"/>
        <end position="199"/>
    </location>
</feature>
<dbReference type="InterPro" id="IPR007372">
    <property type="entry name" value="Lipid/polyisoprenoid-bd_YceI"/>
</dbReference>
<feature type="signal peptide" evidence="1">
    <location>
        <begin position="1"/>
        <end position="27"/>
    </location>
</feature>
<name>A0AAP3XSV9_9PROT</name>
<dbReference type="SUPFAM" id="SSF101874">
    <property type="entry name" value="YceI-like"/>
    <property type="match status" value="1"/>
</dbReference>
<dbReference type="AlphaFoldDB" id="A0AAP3XSV9"/>
<dbReference type="Proteomes" id="UP001301140">
    <property type="component" value="Unassembled WGS sequence"/>
</dbReference>
<protein>
    <submittedName>
        <fullName evidence="3">YceI family protein</fullName>
    </submittedName>
</protein>
<organism evidence="3 4">
    <name type="scientific">Marinimicrococcus flavescens</name>
    <dbReference type="NCBI Taxonomy" id="3031815"/>
    <lineage>
        <taxon>Bacteria</taxon>
        <taxon>Pseudomonadati</taxon>
        <taxon>Pseudomonadota</taxon>
        <taxon>Alphaproteobacteria</taxon>
        <taxon>Geminicoccales</taxon>
        <taxon>Geminicoccaceae</taxon>
        <taxon>Marinimicrococcus</taxon>
    </lineage>
</organism>
<dbReference type="Pfam" id="PF04264">
    <property type="entry name" value="YceI"/>
    <property type="match status" value="1"/>
</dbReference>
<evidence type="ECO:0000313" key="4">
    <source>
        <dbReference type="Proteomes" id="UP001301140"/>
    </source>
</evidence>
<dbReference type="InterPro" id="IPR036761">
    <property type="entry name" value="TTHA0802/YceI-like_sf"/>
</dbReference>
<dbReference type="RefSeq" id="WP_327789842.1">
    <property type="nucleotide sequence ID" value="NZ_JARGEQ010000127.1"/>
</dbReference>